<evidence type="ECO:0008006" key="3">
    <source>
        <dbReference type="Google" id="ProtNLM"/>
    </source>
</evidence>
<comment type="caution">
    <text evidence="1">The sequence shown here is derived from an EMBL/GenBank/DDBJ whole genome shotgun (WGS) entry which is preliminary data.</text>
</comment>
<keyword evidence="2" id="KW-1185">Reference proteome</keyword>
<proteinExistence type="predicted"/>
<organism evidence="1 2">
    <name type="scientific">Azospirillum aestuarii</name>
    <dbReference type="NCBI Taxonomy" id="2802052"/>
    <lineage>
        <taxon>Bacteria</taxon>
        <taxon>Pseudomonadati</taxon>
        <taxon>Pseudomonadota</taxon>
        <taxon>Alphaproteobacteria</taxon>
        <taxon>Rhodospirillales</taxon>
        <taxon>Azospirillaceae</taxon>
        <taxon>Azospirillum</taxon>
    </lineage>
</organism>
<sequence length="229" mass="24142">MQPDQMPDSYKGGRLLYRWKWVQLHPAVLDPLTGDELVPAVFGARCPEPPLDVFDATPEEIAAVLADNAEVRALVAASLPPAKPIVVRDFDAEGNLIGEREVIPEPPAAPVVPLADLKAAAVDLINARVGELRAAHITVTVGQSATYLEKQEEAARYAAGDSGPFTYLTAEAAATGTTLDAVAALVRATSGAWTAVNADLEGKRRAAVEAVKAADTTVQVYQACAHLRA</sequence>
<name>A0ABS1I950_9PROT</name>
<protein>
    <recommendedName>
        <fullName evidence="3">DUF4376 domain-containing protein</fullName>
    </recommendedName>
</protein>
<dbReference type="RefSeq" id="WP_200487903.1">
    <property type="nucleotide sequence ID" value="NZ_JAEPIV010000072.1"/>
</dbReference>
<reference evidence="1 2" key="1">
    <citation type="submission" date="2021-01" db="EMBL/GenBank/DDBJ databases">
        <title>Azospirillum sp. YIM DDC1 draft genome.</title>
        <authorList>
            <person name="Wang Y.-X."/>
        </authorList>
    </citation>
    <scope>NUCLEOTIDE SEQUENCE [LARGE SCALE GENOMIC DNA]</scope>
    <source>
        <strain evidence="1 2">YIM DDC1</strain>
    </source>
</reference>
<accession>A0ABS1I950</accession>
<dbReference type="EMBL" id="JAEPIV010000072">
    <property type="protein sequence ID" value="MBK4723568.1"/>
    <property type="molecule type" value="Genomic_DNA"/>
</dbReference>
<evidence type="ECO:0000313" key="1">
    <source>
        <dbReference type="EMBL" id="MBK4723568.1"/>
    </source>
</evidence>
<evidence type="ECO:0000313" key="2">
    <source>
        <dbReference type="Proteomes" id="UP000654452"/>
    </source>
</evidence>
<gene>
    <name evidence="1" type="ORF">JJL56_32525</name>
</gene>
<dbReference type="Proteomes" id="UP000654452">
    <property type="component" value="Unassembled WGS sequence"/>
</dbReference>